<evidence type="ECO:0000313" key="1">
    <source>
        <dbReference type="EMBL" id="GBP64789.1"/>
    </source>
</evidence>
<dbReference type="EMBL" id="BGZK01000909">
    <property type="protein sequence ID" value="GBP64789.1"/>
    <property type="molecule type" value="Genomic_DNA"/>
</dbReference>
<keyword evidence="2" id="KW-1185">Reference proteome</keyword>
<sequence length="89" mass="9714">MQLPEFIRFLAIHQKVQRNPKLIMSVRRAASTALGGRSPHPAAGEFAAEAERSRHARIADAGERVTNVPNVICLLYATSAESDVKFATV</sequence>
<name>A0A4C1XRJ5_EUMVA</name>
<organism evidence="1 2">
    <name type="scientific">Eumeta variegata</name>
    <name type="common">Bagworm moth</name>
    <name type="synonym">Eumeta japonica</name>
    <dbReference type="NCBI Taxonomy" id="151549"/>
    <lineage>
        <taxon>Eukaryota</taxon>
        <taxon>Metazoa</taxon>
        <taxon>Ecdysozoa</taxon>
        <taxon>Arthropoda</taxon>
        <taxon>Hexapoda</taxon>
        <taxon>Insecta</taxon>
        <taxon>Pterygota</taxon>
        <taxon>Neoptera</taxon>
        <taxon>Endopterygota</taxon>
        <taxon>Lepidoptera</taxon>
        <taxon>Glossata</taxon>
        <taxon>Ditrysia</taxon>
        <taxon>Tineoidea</taxon>
        <taxon>Psychidae</taxon>
        <taxon>Oiketicinae</taxon>
        <taxon>Eumeta</taxon>
    </lineage>
</organism>
<dbReference type="AlphaFoldDB" id="A0A4C1XRJ5"/>
<comment type="caution">
    <text evidence="1">The sequence shown here is derived from an EMBL/GenBank/DDBJ whole genome shotgun (WGS) entry which is preliminary data.</text>
</comment>
<evidence type="ECO:0000313" key="2">
    <source>
        <dbReference type="Proteomes" id="UP000299102"/>
    </source>
</evidence>
<dbReference type="Proteomes" id="UP000299102">
    <property type="component" value="Unassembled WGS sequence"/>
</dbReference>
<accession>A0A4C1XRJ5</accession>
<gene>
    <name evidence="1" type="ORF">EVAR_31911_1</name>
</gene>
<proteinExistence type="predicted"/>
<protein>
    <submittedName>
        <fullName evidence="1">Uncharacterized protein</fullName>
    </submittedName>
</protein>
<reference evidence="1 2" key="1">
    <citation type="journal article" date="2019" name="Commun. Biol.">
        <title>The bagworm genome reveals a unique fibroin gene that provides high tensile strength.</title>
        <authorList>
            <person name="Kono N."/>
            <person name="Nakamura H."/>
            <person name="Ohtoshi R."/>
            <person name="Tomita M."/>
            <person name="Numata K."/>
            <person name="Arakawa K."/>
        </authorList>
    </citation>
    <scope>NUCLEOTIDE SEQUENCE [LARGE SCALE GENOMIC DNA]</scope>
</reference>